<keyword evidence="1" id="KW-1133">Transmembrane helix</keyword>
<keyword evidence="1" id="KW-0472">Membrane</keyword>
<evidence type="ECO:0000313" key="2">
    <source>
        <dbReference type="EMBL" id="ACV28891.1"/>
    </source>
</evidence>
<dbReference type="AlphaFoldDB" id="C7RHD0"/>
<dbReference type="EMBL" id="CP001708">
    <property type="protein sequence ID" value="ACV28891.1"/>
    <property type="molecule type" value="Genomic_DNA"/>
</dbReference>
<sequence>MLEITKAVADFGVLIVIAGIFFYFSITDKRTWQRNQDKWFEKSNEINDKLTNIIADNTTMLNIHEAILDKHSADSKQSLGNLNSKVDKIDDKIDKLQSTTNELFTKEMAEDIKKELKDLKR</sequence>
<gene>
    <name evidence="2" type="ordered locus">Apre_0863</name>
</gene>
<evidence type="ECO:0000256" key="1">
    <source>
        <dbReference type="SAM" id="Phobius"/>
    </source>
</evidence>
<dbReference type="OrthoDB" id="1691931at2"/>
<accession>C7RHD0</accession>
<dbReference type="RefSeq" id="WP_015777794.1">
    <property type="nucleotide sequence ID" value="NC_013171.1"/>
</dbReference>
<dbReference type="KEGG" id="apr:Apre_0863"/>
<protein>
    <submittedName>
        <fullName evidence="2">Uncharacterized protein</fullName>
    </submittedName>
</protein>
<dbReference type="STRING" id="525919.Apre_0863"/>
<dbReference type="HOGENOM" id="CLU_2033243_0_0_9"/>
<feature type="transmembrane region" description="Helical" evidence="1">
    <location>
        <begin position="7"/>
        <end position="26"/>
    </location>
</feature>
<name>C7RHD0_ANAPD</name>
<keyword evidence="1" id="KW-0812">Transmembrane</keyword>
<dbReference type="eggNOG" id="ENOG5030GFY">
    <property type="taxonomic scope" value="Bacteria"/>
</dbReference>
<evidence type="ECO:0000313" key="3">
    <source>
        <dbReference type="Proteomes" id="UP000002294"/>
    </source>
</evidence>
<reference evidence="2 3" key="1">
    <citation type="journal article" date="2009" name="Stand. Genomic Sci.">
        <title>Complete genome sequence of Anaerococcus prevotii type strain (PC1).</title>
        <authorList>
            <person name="Labutti K."/>
            <person name="Pukall R."/>
            <person name="Steenblock K."/>
            <person name="Glavina Del Rio T."/>
            <person name="Tice H."/>
            <person name="Copeland A."/>
            <person name="Cheng J.F."/>
            <person name="Lucas S."/>
            <person name="Chen F."/>
            <person name="Nolan M."/>
            <person name="Bruce D."/>
            <person name="Goodwin L."/>
            <person name="Pitluck S."/>
            <person name="Ivanova N."/>
            <person name="Mavromatis K."/>
            <person name="Ovchinnikova G."/>
            <person name="Pati A."/>
            <person name="Chen A."/>
            <person name="Palaniappan K."/>
            <person name="Land M."/>
            <person name="Hauser L."/>
            <person name="Chang Y.J."/>
            <person name="Jeffries C.D."/>
            <person name="Chain P."/>
            <person name="Saunders E."/>
            <person name="Brettin T."/>
            <person name="Detter J.C."/>
            <person name="Han C."/>
            <person name="Goker M."/>
            <person name="Bristow J."/>
            <person name="Eisen J.A."/>
            <person name="Markowitz V."/>
            <person name="Hugenholtz P."/>
            <person name="Kyrpides N.C."/>
            <person name="Klenk H.P."/>
            <person name="Lapidus A."/>
        </authorList>
    </citation>
    <scope>NUCLEOTIDE SEQUENCE [LARGE SCALE GENOMIC DNA]</scope>
    <source>
        <strain evidence="3">ATCC 9321 / DSM 20548 / JCM 6508 / NCTC 11806 / PC1</strain>
    </source>
</reference>
<keyword evidence="3" id="KW-1185">Reference proteome</keyword>
<organism evidence="2 3">
    <name type="scientific">Anaerococcus prevotii (strain ATCC 9321 / DSM 20548 / JCM 6508 / NCTC 11806 / PC1)</name>
    <name type="common">Peptostreptococcus prevotii</name>
    <name type="synonym">Peptococcus prevotii</name>
    <dbReference type="NCBI Taxonomy" id="525919"/>
    <lineage>
        <taxon>Bacteria</taxon>
        <taxon>Bacillati</taxon>
        <taxon>Bacillota</taxon>
        <taxon>Tissierellia</taxon>
        <taxon>Tissierellales</taxon>
        <taxon>Peptoniphilaceae</taxon>
        <taxon>Anaerococcus</taxon>
    </lineage>
</organism>
<proteinExistence type="predicted"/>
<dbReference type="Proteomes" id="UP000002294">
    <property type="component" value="Chromosome"/>
</dbReference>